<evidence type="ECO:0000256" key="11">
    <source>
        <dbReference type="ARBA" id="ARBA00049902"/>
    </source>
</evidence>
<evidence type="ECO:0000256" key="2">
    <source>
        <dbReference type="ARBA" id="ARBA00007090"/>
    </source>
</evidence>
<evidence type="ECO:0000259" key="14">
    <source>
        <dbReference type="Pfam" id="PF00905"/>
    </source>
</evidence>
<keyword evidence="13" id="KW-0812">Transmembrane</keyword>
<dbReference type="Gene3D" id="3.40.710.10">
    <property type="entry name" value="DD-peptidase/beta-lactamase superfamily"/>
    <property type="match status" value="1"/>
</dbReference>
<dbReference type="InterPro" id="IPR036950">
    <property type="entry name" value="PBP_transglycosylase"/>
</dbReference>
<dbReference type="EC" id="2.4.99.28" evidence="10"/>
<protein>
    <recommendedName>
        <fullName evidence="10">peptidoglycan glycosyltransferase</fullName>
        <ecNumber evidence="10">2.4.99.28</ecNumber>
    </recommendedName>
</protein>
<evidence type="ECO:0000313" key="16">
    <source>
        <dbReference type="EMBL" id="TGD41607.1"/>
    </source>
</evidence>
<evidence type="ECO:0000256" key="3">
    <source>
        <dbReference type="ARBA" id="ARBA00007739"/>
    </source>
</evidence>
<sequence length="656" mass="69051">MINDRPAAATTSSDPPRSRGWQIMKITLSVMMACLLIGGGALAWQVYAVPLELATDTKEAKPAVIVEASDGTLIGLRGELRGTPALREDLPDHLVNAVIAIEDRRFFDHRGIDIRGVGRAAWRNFRANGVVEGGSSITQQLAKIEFLSSERTMKRKVDEALVALRLEARLSKDDILTRYLNNVYFGGGAVGIGAAALAYFDKPVSELTLAESAMLAGIIRAPSRANALHNLEEAQARANVVLGAMVDTGLLTQQEALAAQNAPATPNTNAPSRAGGSWFADWILSDASTLGGPGLGSVRAKTTLRPEWQALAERIIAEKFAETPGGAAMEVALVAMTHDGAVVAMVGGRDYATSQYNRAVQARRQPGSTFKLFVYLAALRQGWQLGDVLNDTPIEIGDWRPENYDGAYSGDVRLDDAFARSLNAATVRLAQDVGIEAVIKAAKDLGIDADLDPNISLSLGTSGVGLLDLTGAFASVAAGRTPIQPWAISSLAPTTGSGGLLAALPQQASQPLDHQADLIALLEGVVRNGTGRHAALDGFAAGKTGTSQENRDALFVGFTEQLVVGVWVGNDDDTPMPGVTGGDLPARIWQAFMAEATGLAPMNLGALRPMEAVDAPSVVSPTPVVRAAPSRRVNDAVGKGRAKKAKGRGKAKGKKR</sequence>
<evidence type="ECO:0000256" key="10">
    <source>
        <dbReference type="ARBA" id="ARBA00044770"/>
    </source>
</evidence>
<keyword evidence="4" id="KW-0121">Carboxypeptidase</keyword>
<comment type="caution">
    <text evidence="16">The sequence shown here is derived from an EMBL/GenBank/DDBJ whole genome shotgun (WGS) entry which is preliminary data.</text>
</comment>
<evidence type="ECO:0000313" key="17">
    <source>
        <dbReference type="Proteomes" id="UP000297741"/>
    </source>
</evidence>
<feature type="domain" description="Penicillin-binding protein transpeptidase" evidence="14">
    <location>
        <begin position="333"/>
        <end position="561"/>
    </location>
</feature>
<dbReference type="Proteomes" id="UP000297741">
    <property type="component" value="Unassembled WGS sequence"/>
</dbReference>
<keyword evidence="13" id="KW-0472">Membrane</keyword>
<dbReference type="InterPro" id="IPR001460">
    <property type="entry name" value="PCN-bd_Tpept"/>
</dbReference>
<dbReference type="EMBL" id="RPEM01000018">
    <property type="protein sequence ID" value="TGD41607.1"/>
    <property type="molecule type" value="Genomic_DNA"/>
</dbReference>
<organism evidence="16 17">
    <name type="scientific">Pseudotabrizicola sediminis</name>
    <dbReference type="NCBI Taxonomy" id="2486418"/>
    <lineage>
        <taxon>Bacteria</taxon>
        <taxon>Pseudomonadati</taxon>
        <taxon>Pseudomonadota</taxon>
        <taxon>Alphaproteobacteria</taxon>
        <taxon>Rhodobacterales</taxon>
        <taxon>Paracoccaceae</taxon>
        <taxon>Pseudotabrizicola</taxon>
    </lineage>
</organism>
<keyword evidence="7" id="KW-0808">Transferase</keyword>
<dbReference type="InterPro" id="IPR012338">
    <property type="entry name" value="Beta-lactam/transpept-like"/>
</dbReference>
<keyword evidence="8" id="KW-0378">Hydrolase</keyword>
<evidence type="ECO:0000256" key="6">
    <source>
        <dbReference type="ARBA" id="ARBA00022676"/>
    </source>
</evidence>
<evidence type="ECO:0000256" key="13">
    <source>
        <dbReference type="SAM" id="Phobius"/>
    </source>
</evidence>
<keyword evidence="17" id="KW-1185">Reference proteome</keyword>
<gene>
    <name evidence="16" type="ORF">EEB11_17795</name>
</gene>
<evidence type="ECO:0000259" key="15">
    <source>
        <dbReference type="Pfam" id="PF00912"/>
    </source>
</evidence>
<comment type="similarity">
    <text evidence="2">In the C-terminal section; belongs to the transpeptidase family.</text>
</comment>
<dbReference type="InterPro" id="IPR001264">
    <property type="entry name" value="Glyco_trans_51"/>
</dbReference>
<evidence type="ECO:0000256" key="8">
    <source>
        <dbReference type="ARBA" id="ARBA00022801"/>
    </source>
</evidence>
<keyword evidence="13" id="KW-1133">Transmembrane helix</keyword>
<evidence type="ECO:0000256" key="7">
    <source>
        <dbReference type="ARBA" id="ARBA00022679"/>
    </source>
</evidence>
<dbReference type="Gene3D" id="1.10.3810.10">
    <property type="entry name" value="Biosynthetic peptidoglycan transglycosylase-like"/>
    <property type="match status" value="1"/>
</dbReference>
<dbReference type="InterPro" id="IPR050396">
    <property type="entry name" value="Glycosyltr_51/Transpeptidase"/>
</dbReference>
<keyword evidence="5" id="KW-0645">Protease</keyword>
<dbReference type="SUPFAM" id="SSF56601">
    <property type="entry name" value="beta-lactamase/transpeptidase-like"/>
    <property type="match status" value="1"/>
</dbReference>
<dbReference type="PANTHER" id="PTHR32282:SF33">
    <property type="entry name" value="PEPTIDOGLYCAN GLYCOSYLTRANSFERASE"/>
    <property type="match status" value="1"/>
</dbReference>
<evidence type="ECO:0000256" key="12">
    <source>
        <dbReference type="SAM" id="MobiDB-lite"/>
    </source>
</evidence>
<evidence type="ECO:0000256" key="5">
    <source>
        <dbReference type="ARBA" id="ARBA00022670"/>
    </source>
</evidence>
<proteinExistence type="inferred from homology"/>
<evidence type="ECO:0000256" key="4">
    <source>
        <dbReference type="ARBA" id="ARBA00022645"/>
    </source>
</evidence>
<accession>A0ABY2KH59</accession>
<feature type="compositionally biased region" description="Basic residues" evidence="12">
    <location>
        <begin position="640"/>
        <end position="656"/>
    </location>
</feature>
<dbReference type="Pfam" id="PF00905">
    <property type="entry name" value="Transpeptidase"/>
    <property type="match status" value="1"/>
</dbReference>
<feature type="transmembrane region" description="Helical" evidence="13">
    <location>
        <begin position="26"/>
        <end position="47"/>
    </location>
</feature>
<keyword evidence="6" id="KW-0328">Glycosyltransferase</keyword>
<evidence type="ECO:0000256" key="1">
    <source>
        <dbReference type="ARBA" id="ARBA00004752"/>
    </source>
</evidence>
<dbReference type="InterPro" id="IPR023346">
    <property type="entry name" value="Lysozyme-like_dom_sf"/>
</dbReference>
<evidence type="ECO:0000256" key="9">
    <source>
        <dbReference type="ARBA" id="ARBA00023268"/>
    </source>
</evidence>
<comment type="similarity">
    <text evidence="3">In the N-terminal section; belongs to the glycosyltransferase 51 family.</text>
</comment>
<dbReference type="SUPFAM" id="SSF53955">
    <property type="entry name" value="Lysozyme-like"/>
    <property type="match status" value="1"/>
</dbReference>
<name>A0ABY2KH59_9RHOB</name>
<dbReference type="PANTHER" id="PTHR32282">
    <property type="entry name" value="BINDING PROTEIN TRANSPEPTIDASE, PUTATIVE-RELATED"/>
    <property type="match status" value="1"/>
</dbReference>
<keyword evidence="9" id="KW-0511">Multifunctional enzyme</keyword>
<reference evidence="16 17" key="1">
    <citation type="submission" date="2018-11" db="EMBL/GenBank/DDBJ databases">
        <title>Tabrizicola sp. isolated from sediment of alpine lake.</title>
        <authorList>
            <person name="Liu Z."/>
        </authorList>
    </citation>
    <scope>NUCLEOTIDE SEQUENCE [LARGE SCALE GENOMIC DNA]</scope>
    <source>
        <strain evidence="16 17">DRYC-M-16</strain>
    </source>
</reference>
<dbReference type="Pfam" id="PF00912">
    <property type="entry name" value="Transgly"/>
    <property type="match status" value="1"/>
</dbReference>
<feature type="region of interest" description="Disordered" evidence="12">
    <location>
        <begin position="627"/>
        <end position="656"/>
    </location>
</feature>
<comment type="pathway">
    <text evidence="1">Cell wall biogenesis; peptidoglycan biosynthesis.</text>
</comment>
<feature type="domain" description="Glycosyl transferase family 51" evidence="15">
    <location>
        <begin position="87"/>
        <end position="245"/>
    </location>
</feature>
<comment type="catalytic activity">
    <reaction evidence="11">
        <text>[GlcNAc-(1-&gt;4)-Mur2Ac(oyl-L-Ala-gamma-D-Glu-L-Lys-D-Ala-D-Ala)](n)-di-trans,octa-cis-undecaprenyl diphosphate + beta-D-GlcNAc-(1-&gt;4)-Mur2Ac(oyl-L-Ala-gamma-D-Glu-L-Lys-D-Ala-D-Ala)-di-trans,octa-cis-undecaprenyl diphosphate = [GlcNAc-(1-&gt;4)-Mur2Ac(oyl-L-Ala-gamma-D-Glu-L-Lys-D-Ala-D-Ala)](n+1)-di-trans,octa-cis-undecaprenyl diphosphate + di-trans,octa-cis-undecaprenyl diphosphate + H(+)</text>
        <dbReference type="Rhea" id="RHEA:23708"/>
        <dbReference type="Rhea" id="RHEA-COMP:9602"/>
        <dbReference type="Rhea" id="RHEA-COMP:9603"/>
        <dbReference type="ChEBI" id="CHEBI:15378"/>
        <dbReference type="ChEBI" id="CHEBI:58405"/>
        <dbReference type="ChEBI" id="CHEBI:60033"/>
        <dbReference type="ChEBI" id="CHEBI:78435"/>
        <dbReference type="EC" id="2.4.99.28"/>
    </reaction>
</comment>
<dbReference type="NCBIfam" id="TIGR02074">
    <property type="entry name" value="PBP_1a_fam"/>
    <property type="match status" value="1"/>
</dbReference>